<dbReference type="CDD" id="cd04481">
    <property type="entry name" value="RPA1_DBD_B_like"/>
    <property type="match status" value="1"/>
</dbReference>
<feature type="domain" description="Replication protein A 70 kDa DNA-binding subunit B/D first OB fold" evidence="1">
    <location>
        <begin position="3"/>
        <end position="102"/>
    </location>
</feature>
<proteinExistence type="predicted"/>
<dbReference type="PANTHER" id="PTHR47165:SF4">
    <property type="entry name" value="OS03G0429900 PROTEIN"/>
    <property type="match status" value="1"/>
</dbReference>
<gene>
    <name evidence="2" type="primary">A09p037220.1_BraROA</name>
    <name evidence="2" type="ORF">IGI04_035906</name>
</gene>
<protein>
    <recommendedName>
        <fullName evidence="1">Replication protein A 70 kDa DNA-binding subunit B/D first OB fold domain-containing protein</fullName>
    </recommendedName>
</protein>
<dbReference type="InterPro" id="IPR047192">
    <property type="entry name" value="Euk_RPA1_DBD_C"/>
</dbReference>
<comment type="caution">
    <text evidence="2">The sequence shown here is derived from an EMBL/GenBank/DDBJ whole genome shotgun (WGS) entry which is preliminary data.</text>
</comment>
<dbReference type="Proteomes" id="UP000823674">
    <property type="component" value="Chromosome A09"/>
</dbReference>
<reference evidence="2 3" key="1">
    <citation type="submission" date="2021-03" db="EMBL/GenBank/DDBJ databases">
        <authorList>
            <person name="King G.J."/>
            <person name="Bancroft I."/>
            <person name="Baten A."/>
            <person name="Bloomfield J."/>
            <person name="Borpatragohain P."/>
            <person name="He Z."/>
            <person name="Irish N."/>
            <person name="Irwin J."/>
            <person name="Liu K."/>
            <person name="Mauleon R.P."/>
            <person name="Moore J."/>
            <person name="Morris R."/>
            <person name="Ostergaard L."/>
            <person name="Wang B."/>
            <person name="Wells R."/>
        </authorList>
    </citation>
    <scope>NUCLEOTIDE SEQUENCE [LARGE SCALE GENOMIC DNA]</scope>
    <source>
        <strain evidence="2">R-o-18</strain>
        <tissue evidence="2">Leaf</tissue>
    </source>
</reference>
<dbReference type="Gene3D" id="2.40.50.140">
    <property type="entry name" value="Nucleic acid-binding proteins"/>
    <property type="match status" value="3"/>
</dbReference>
<dbReference type="InterPro" id="IPR012340">
    <property type="entry name" value="NA-bd_OB-fold"/>
</dbReference>
<dbReference type="PANTHER" id="PTHR47165">
    <property type="entry name" value="OS03G0429900 PROTEIN"/>
    <property type="match status" value="1"/>
</dbReference>
<dbReference type="InterPro" id="IPR003871">
    <property type="entry name" value="RFA1B/D_OB_1st"/>
</dbReference>
<dbReference type="EMBL" id="JADBGQ010000008">
    <property type="protein sequence ID" value="KAG5384436.1"/>
    <property type="molecule type" value="Genomic_DNA"/>
</dbReference>
<name>A0ABQ7LCY3_BRACM</name>
<evidence type="ECO:0000259" key="1">
    <source>
        <dbReference type="Pfam" id="PF02721"/>
    </source>
</evidence>
<sequence length="491" mass="55881">MVYLDEIRPWKTTWLIEAKVIHTWKPSNLRFGETLEIILADKKGIKVHATCRKNYLKSLGDKCIVGEWKTIENFQVSEPGKQFRPTKLMYKISFINQTVIKPNDFQNDDMFLALAEFDSVLSGSLETEFLIDIVGQAIDVGELRILHSNGKKLRKIEFTLRNVSDVRIQCCLWGKIADEMENHREEAQFGVVVCLIRFSKIGSFRGILQISNAYDSSKLVIAEIHEEGNQIVTKAKYESPKTSAAWKEYEDKTISEILRCTQVQKCKVVATIYAIDTDYAWYYFGCDACQHMTYKVLEPDSNTPIQTKPLFWCEICKKNVTNVAPKFKLHLMAKDDKAEAKFILLDWVAMPVRGVKAEKILNGSFDEVEDPALLPECIKKIAGKTFRYGITFDKGGDNKFKVLKVWSVYNTLMVDSQSETMSGKGTTAISGSEGSILSYSDESSSKMTTPSKRSCYDIIDHLDTTSTSKIRPMKIIKIEKMSNEDLDLTKE</sequence>
<dbReference type="Pfam" id="PF02721">
    <property type="entry name" value="DUF223"/>
    <property type="match status" value="1"/>
</dbReference>
<accession>A0ABQ7LCY3</accession>
<evidence type="ECO:0000313" key="3">
    <source>
        <dbReference type="Proteomes" id="UP000823674"/>
    </source>
</evidence>
<organism evidence="2 3">
    <name type="scientific">Brassica rapa subsp. trilocularis</name>
    <dbReference type="NCBI Taxonomy" id="1813537"/>
    <lineage>
        <taxon>Eukaryota</taxon>
        <taxon>Viridiplantae</taxon>
        <taxon>Streptophyta</taxon>
        <taxon>Embryophyta</taxon>
        <taxon>Tracheophyta</taxon>
        <taxon>Spermatophyta</taxon>
        <taxon>Magnoliopsida</taxon>
        <taxon>eudicotyledons</taxon>
        <taxon>Gunneridae</taxon>
        <taxon>Pentapetalae</taxon>
        <taxon>rosids</taxon>
        <taxon>malvids</taxon>
        <taxon>Brassicales</taxon>
        <taxon>Brassicaceae</taxon>
        <taxon>Brassiceae</taxon>
        <taxon>Brassica</taxon>
    </lineage>
</organism>
<evidence type="ECO:0000313" key="2">
    <source>
        <dbReference type="EMBL" id="KAG5384436.1"/>
    </source>
</evidence>
<keyword evidence="3" id="KW-1185">Reference proteome</keyword>
<dbReference type="CDD" id="cd04480">
    <property type="entry name" value="RPA1_DBD_A_like"/>
    <property type="match status" value="1"/>
</dbReference>
<dbReference type="SUPFAM" id="SSF50249">
    <property type="entry name" value="Nucleic acid-binding proteins"/>
    <property type="match status" value="3"/>
</dbReference>
<dbReference type="CDD" id="cd04476">
    <property type="entry name" value="RPA1_DBD_C"/>
    <property type="match status" value="1"/>
</dbReference>